<evidence type="ECO:0000256" key="11">
    <source>
        <dbReference type="SAM" id="Coils"/>
    </source>
</evidence>
<organism evidence="14 15">
    <name type="scientific">Lasiosphaeris hirsuta</name>
    <dbReference type="NCBI Taxonomy" id="260670"/>
    <lineage>
        <taxon>Eukaryota</taxon>
        <taxon>Fungi</taxon>
        <taxon>Dikarya</taxon>
        <taxon>Ascomycota</taxon>
        <taxon>Pezizomycotina</taxon>
        <taxon>Sordariomycetes</taxon>
        <taxon>Sordariomycetidae</taxon>
        <taxon>Sordariales</taxon>
        <taxon>Lasiosphaeriaceae</taxon>
        <taxon>Lasiosphaeris</taxon>
    </lineage>
</organism>
<dbReference type="SUPFAM" id="SSF57850">
    <property type="entry name" value="RING/U-box"/>
    <property type="match status" value="1"/>
</dbReference>
<evidence type="ECO:0000256" key="4">
    <source>
        <dbReference type="ARBA" id="ARBA00022723"/>
    </source>
</evidence>
<dbReference type="PROSITE" id="PS50135">
    <property type="entry name" value="ZF_ZZ_2"/>
    <property type="match status" value="1"/>
</dbReference>
<evidence type="ECO:0000256" key="8">
    <source>
        <dbReference type="ARBA" id="ARBA00023128"/>
    </source>
</evidence>
<sequence length="775" mass="85748">MAAAALLQTRFAGQDVPGLYLVHPQDDGRNCIYDIIVVHGLRGGANKTWRHPHTGVVWFQHLLPDLLRSLQADNARIWTFGYPASLAFQTSTIDSFAQNLLVSVNNVRRDRQNRNIIWVCHSLGGIIVKKALIDAAIDGTYQSIRNSTSGIIFLGTPHRGSGAADLGSTVASIAAAAIPGFRIFNRDILKDLRRNNTTLAGISSAFSRICVGMTIHSFYETIPQGGTQLIVDRASAILDLTNESVRVGLNSTHQNMGKFRDAYDHNWSLLASSITDLLIATPSPYQTGPPPGGASNLWFSEDSLSRPATSASTRDGRQRMRQPPGQDPPAQQHSTHSQSQPSQNERAQTLGAYPTLNHAHSRMSLRPADEQHSRSYPEENGSDTGIHNPRLPPPTQRTYDPDDPEAALCDACLGSIRSSEPRVQCTVCYDYDLCLGCFHEGKTSKGHDVSHNISHVSDTQILRYEDLIPVNELVNPPRNQTDGRTNWTIVDFEPGTVRNPTDHAVSSRVLHLFDKNAHARFLAFCKPGHYGIAIDIGVAFHKDLGPQARRTLQQRRGGAGLLCVTFGRAKNNSQFFGTIYNEDSFTDGALTPTSLPYRLLDPLWGAVSQIDLEDKILLQSSRILHLDGESDESLAVGLILQWSGVASFQASKDPVVSLTIENIRLYNIVDYSEPYVRASPPAAEEPTEDEDGPSVEEFLQALLQIQREVTNREEKARLEALLKLELQRQEQAKREAVARLFAQAMQEAVEEAMMEEQRKRQQAELVRFLQALGLQ</sequence>
<evidence type="ECO:0000259" key="13">
    <source>
        <dbReference type="PROSITE" id="PS50135"/>
    </source>
</evidence>
<comment type="caution">
    <text evidence="14">The sequence shown here is derived from an EMBL/GenBank/DDBJ whole genome shotgun (WGS) entry which is preliminary data.</text>
</comment>
<dbReference type="GO" id="GO:0008270">
    <property type="term" value="F:zinc ion binding"/>
    <property type="evidence" value="ECO:0007669"/>
    <property type="project" value="UniProtKB-KW"/>
</dbReference>
<keyword evidence="7" id="KW-0862">Zinc</keyword>
<evidence type="ECO:0000256" key="7">
    <source>
        <dbReference type="ARBA" id="ARBA00022833"/>
    </source>
</evidence>
<feature type="coiled-coil region" evidence="11">
    <location>
        <begin position="715"/>
        <end position="766"/>
    </location>
</feature>
<proteinExistence type="predicted"/>
<dbReference type="GO" id="GO:0005739">
    <property type="term" value="C:mitochondrion"/>
    <property type="evidence" value="ECO:0007669"/>
    <property type="project" value="UniProtKB-SubCell"/>
</dbReference>
<evidence type="ECO:0000313" key="15">
    <source>
        <dbReference type="Proteomes" id="UP001172102"/>
    </source>
</evidence>
<keyword evidence="11" id="KW-0175">Coiled coil</keyword>
<feature type="compositionally biased region" description="Low complexity" evidence="12">
    <location>
        <begin position="331"/>
        <end position="343"/>
    </location>
</feature>
<dbReference type="InterPro" id="IPR029058">
    <property type="entry name" value="AB_hydrolase_fold"/>
</dbReference>
<dbReference type="InterPro" id="IPR052374">
    <property type="entry name" value="SERAC1"/>
</dbReference>
<dbReference type="GO" id="GO:0016020">
    <property type="term" value="C:membrane"/>
    <property type="evidence" value="ECO:0007669"/>
    <property type="project" value="UniProtKB-SubCell"/>
</dbReference>
<evidence type="ECO:0000256" key="5">
    <source>
        <dbReference type="ARBA" id="ARBA00022771"/>
    </source>
</evidence>
<dbReference type="InterPro" id="IPR000433">
    <property type="entry name" value="Znf_ZZ"/>
</dbReference>
<keyword evidence="15" id="KW-1185">Reference proteome</keyword>
<dbReference type="Pfam" id="PF00569">
    <property type="entry name" value="ZZ"/>
    <property type="match status" value="1"/>
</dbReference>
<evidence type="ECO:0000256" key="6">
    <source>
        <dbReference type="ARBA" id="ARBA00022824"/>
    </source>
</evidence>
<dbReference type="GO" id="GO:0005783">
    <property type="term" value="C:endoplasmic reticulum"/>
    <property type="evidence" value="ECO:0007669"/>
    <property type="project" value="UniProtKB-SubCell"/>
</dbReference>
<keyword evidence="4" id="KW-0479">Metal-binding</keyword>
<gene>
    <name evidence="14" type="ORF">B0H67DRAFT_108687</name>
</gene>
<dbReference type="SUPFAM" id="SSF53474">
    <property type="entry name" value="alpha/beta-Hydrolases"/>
    <property type="match status" value="1"/>
</dbReference>
<name>A0AA40E1K9_9PEZI</name>
<dbReference type="EMBL" id="JAUKUA010000002">
    <property type="protein sequence ID" value="KAK0724579.1"/>
    <property type="molecule type" value="Genomic_DNA"/>
</dbReference>
<keyword evidence="5 10" id="KW-0863">Zinc-finger</keyword>
<keyword evidence="8" id="KW-0496">Mitochondrion</keyword>
<dbReference type="CDD" id="cd02249">
    <property type="entry name" value="ZZ"/>
    <property type="match status" value="1"/>
</dbReference>
<dbReference type="Proteomes" id="UP001172102">
    <property type="component" value="Unassembled WGS sequence"/>
</dbReference>
<dbReference type="Gene3D" id="3.40.50.1820">
    <property type="entry name" value="alpha/beta hydrolase"/>
    <property type="match status" value="1"/>
</dbReference>
<feature type="region of interest" description="Disordered" evidence="12">
    <location>
        <begin position="282"/>
        <end position="346"/>
    </location>
</feature>
<feature type="domain" description="ZZ-type" evidence="13">
    <location>
        <begin position="404"/>
        <end position="461"/>
    </location>
</feature>
<feature type="compositionally biased region" description="Basic and acidic residues" evidence="12">
    <location>
        <begin position="367"/>
        <end position="377"/>
    </location>
</feature>
<comment type="subcellular location">
    <subcellularLocation>
        <location evidence="2">Endoplasmic reticulum</location>
    </subcellularLocation>
    <subcellularLocation>
        <location evidence="3">Membrane</location>
    </subcellularLocation>
    <subcellularLocation>
        <location evidence="1">Mitochondrion</location>
    </subcellularLocation>
</comment>
<evidence type="ECO:0000256" key="2">
    <source>
        <dbReference type="ARBA" id="ARBA00004240"/>
    </source>
</evidence>
<dbReference type="PANTHER" id="PTHR48182:SF2">
    <property type="entry name" value="PROTEIN SERAC1"/>
    <property type="match status" value="1"/>
</dbReference>
<keyword evidence="9" id="KW-0472">Membrane</keyword>
<protein>
    <recommendedName>
        <fullName evidence="13">ZZ-type domain-containing protein</fullName>
    </recommendedName>
</protein>
<accession>A0AA40E1K9</accession>
<evidence type="ECO:0000256" key="10">
    <source>
        <dbReference type="PROSITE-ProRule" id="PRU00228"/>
    </source>
</evidence>
<evidence type="ECO:0000256" key="9">
    <source>
        <dbReference type="ARBA" id="ARBA00023136"/>
    </source>
</evidence>
<dbReference type="SMART" id="SM00291">
    <property type="entry name" value="ZnF_ZZ"/>
    <property type="match status" value="1"/>
</dbReference>
<dbReference type="InterPro" id="IPR043145">
    <property type="entry name" value="Znf_ZZ_sf"/>
</dbReference>
<keyword evidence="6" id="KW-0256">Endoplasmic reticulum</keyword>
<feature type="region of interest" description="Disordered" evidence="12">
    <location>
        <begin position="364"/>
        <end position="401"/>
    </location>
</feature>
<dbReference type="Gene3D" id="3.30.60.90">
    <property type="match status" value="1"/>
</dbReference>
<dbReference type="AlphaFoldDB" id="A0AA40E1K9"/>
<evidence type="ECO:0000256" key="3">
    <source>
        <dbReference type="ARBA" id="ARBA00004370"/>
    </source>
</evidence>
<reference evidence="14" key="1">
    <citation type="submission" date="2023-06" db="EMBL/GenBank/DDBJ databases">
        <title>Genome-scale phylogeny and comparative genomics of the fungal order Sordariales.</title>
        <authorList>
            <consortium name="Lawrence Berkeley National Laboratory"/>
            <person name="Hensen N."/>
            <person name="Bonometti L."/>
            <person name="Westerberg I."/>
            <person name="Brannstrom I.O."/>
            <person name="Guillou S."/>
            <person name="Cros-Aarteil S."/>
            <person name="Calhoun S."/>
            <person name="Haridas S."/>
            <person name="Kuo A."/>
            <person name="Mondo S."/>
            <person name="Pangilinan J."/>
            <person name="Riley R."/>
            <person name="Labutti K."/>
            <person name="Andreopoulos B."/>
            <person name="Lipzen A."/>
            <person name="Chen C."/>
            <person name="Yanf M."/>
            <person name="Daum C."/>
            <person name="Ng V."/>
            <person name="Clum A."/>
            <person name="Steindorff A."/>
            <person name="Ohm R."/>
            <person name="Martin F."/>
            <person name="Silar P."/>
            <person name="Natvig D."/>
            <person name="Lalanne C."/>
            <person name="Gautier V."/>
            <person name="Ament-Velasquez S.L."/>
            <person name="Kruys A."/>
            <person name="Hutchinson M.I."/>
            <person name="Powell A.J."/>
            <person name="Barry K."/>
            <person name="Miller A.N."/>
            <person name="Grigoriev I.V."/>
            <person name="Debuchy R."/>
            <person name="Gladieux P."/>
            <person name="Thoren M.H."/>
            <person name="Johannesson H."/>
        </authorList>
    </citation>
    <scope>NUCLEOTIDE SEQUENCE</scope>
    <source>
        <strain evidence="14">SMH4607-1</strain>
    </source>
</reference>
<evidence type="ECO:0000256" key="1">
    <source>
        <dbReference type="ARBA" id="ARBA00004173"/>
    </source>
</evidence>
<dbReference type="PANTHER" id="PTHR48182">
    <property type="entry name" value="PROTEIN SERAC1"/>
    <property type="match status" value="1"/>
</dbReference>
<evidence type="ECO:0000313" key="14">
    <source>
        <dbReference type="EMBL" id="KAK0724579.1"/>
    </source>
</evidence>
<evidence type="ECO:0000256" key="12">
    <source>
        <dbReference type="SAM" id="MobiDB-lite"/>
    </source>
</evidence>